<organism evidence="15 16">
    <name type="scientific">Haemaphysalis longicornis</name>
    <name type="common">Bush tick</name>
    <dbReference type="NCBI Taxonomy" id="44386"/>
    <lineage>
        <taxon>Eukaryota</taxon>
        <taxon>Metazoa</taxon>
        <taxon>Ecdysozoa</taxon>
        <taxon>Arthropoda</taxon>
        <taxon>Chelicerata</taxon>
        <taxon>Arachnida</taxon>
        <taxon>Acari</taxon>
        <taxon>Parasitiformes</taxon>
        <taxon>Ixodida</taxon>
        <taxon>Ixodoidea</taxon>
        <taxon>Ixodidae</taxon>
        <taxon>Haemaphysalinae</taxon>
        <taxon>Haemaphysalis</taxon>
    </lineage>
</organism>
<keyword evidence="10" id="KW-0472">Membrane</keyword>
<reference evidence="15 16" key="1">
    <citation type="journal article" date="2020" name="Cell">
        <title>Large-Scale Comparative Analyses of Tick Genomes Elucidate Their Genetic Diversity and Vector Capacities.</title>
        <authorList>
            <consortium name="Tick Genome and Microbiome Consortium (TIGMIC)"/>
            <person name="Jia N."/>
            <person name="Wang J."/>
            <person name="Shi W."/>
            <person name="Du L."/>
            <person name="Sun Y."/>
            <person name="Zhan W."/>
            <person name="Jiang J.F."/>
            <person name="Wang Q."/>
            <person name="Zhang B."/>
            <person name="Ji P."/>
            <person name="Bell-Sakyi L."/>
            <person name="Cui X.M."/>
            <person name="Yuan T.T."/>
            <person name="Jiang B.G."/>
            <person name="Yang W.F."/>
            <person name="Lam T.T."/>
            <person name="Chang Q.C."/>
            <person name="Ding S.J."/>
            <person name="Wang X.J."/>
            <person name="Zhu J.G."/>
            <person name="Ruan X.D."/>
            <person name="Zhao L."/>
            <person name="Wei J.T."/>
            <person name="Ye R.Z."/>
            <person name="Que T.C."/>
            <person name="Du C.H."/>
            <person name="Zhou Y.H."/>
            <person name="Cheng J.X."/>
            <person name="Dai P.F."/>
            <person name="Guo W.B."/>
            <person name="Han X.H."/>
            <person name="Huang E.J."/>
            <person name="Li L.F."/>
            <person name="Wei W."/>
            <person name="Gao Y.C."/>
            <person name="Liu J.Z."/>
            <person name="Shao H.Z."/>
            <person name="Wang X."/>
            <person name="Wang C.C."/>
            <person name="Yang T.C."/>
            <person name="Huo Q.B."/>
            <person name="Li W."/>
            <person name="Chen H.Y."/>
            <person name="Chen S.E."/>
            <person name="Zhou L.G."/>
            <person name="Ni X.B."/>
            <person name="Tian J.H."/>
            <person name="Sheng Y."/>
            <person name="Liu T."/>
            <person name="Pan Y.S."/>
            <person name="Xia L.Y."/>
            <person name="Li J."/>
            <person name="Zhao F."/>
            <person name="Cao W.C."/>
        </authorList>
    </citation>
    <scope>NUCLEOTIDE SEQUENCE [LARGE SCALE GENOMIC DNA]</scope>
    <source>
        <strain evidence="15">HaeL-2018</strain>
    </source>
</reference>
<keyword evidence="5 12" id="KW-0808">Transferase</keyword>
<feature type="domain" description="Fucosyltransferase C-terminal" evidence="13">
    <location>
        <begin position="85"/>
        <end position="254"/>
    </location>
</feature>
<comment type="caution">
    <text evidence="15">The sequence shown here is derived from an EMBL/GenBank/DDBJ whole genome shotgun (WGS) entry which is preliminary data.</text>
</comment>
<dbReference type="Pfam" id="PF17039">
    <property type="entry name" value="Glyco_tran_10_N"/>
    <property type="match status" value="1"/>
</dbReference>
<dbReference type="OrthoDB" id="427096at2759"/>
<gene>
    <name evidence="15" type="ORF">HPB48_017771</name>
</gene>
<evidence type="ECO:0000256" key="9">
    <source>
        <dbReference type="ARBA" id="ARBA00023034"/>
    </source>
</evidence>
<evidence type="ECO:0000256" key="5">
    <source>
        <dbReference type="ARBA" id="ARBA00022679"/>
    </source>
</evidence>
<evidence type="ECO:0000256" key="6">
    <source>
        <dbReference type="ARBA" id="ARBA00022692"/>
    </source>
</evidence>
<dbReference type="VEuPathDB" id="VectorBase:HLOH_064519"/>
<dbReference type="FunFam" id="3.40.50.11660:FF:000006">
    <property type="entry name" value="Alpha-(1,3)-fucosyltransferase C"/>
    <property type="match status" value="1"/>
</dbReference>
<protein>
    <recommendedName>
        <fullName evidence="12">Fucosyltransferase</fullName>
        <ecNumber evidence="12">2.4.1.-</ecNumber>
    </recommendedName>
</protein>
<dbReference type="GO" id="GO:0032580">
    <property type="term" value="C:Golgi cisterna membrane"/>
    <property type="evidence" value="ECO:0007669"/>
    <property type="project" value="UniProtKB-SubCell"/>
</dbReference>
<dbReference type="InterPro" id="IPR038577">
    <property type="entry name" value="GT10-like_C_sf"/>
</dbReference>
<evidence type="ECO:0000256" key="10">
    <source>
        <dbReference type="ARBA" id="ARBA00023136"/>
    </source>
</evidence>
<evidence type="ECO:0000256" key="7">
    <source>
        <dbReference type="ARBA" id="ARBA00022968"/>
    </source>
</evidence>
<evidence type="ECO:0000256" key="1">
    <source>
        <dbReference type="ARBA" id="ARBA00004447"/>
    </source>
</evidence>
<keyword evidence="11" id="KW-0325">Glycoprotein</keyword>
<keyword evidence="9 12" id="KW-0333">Golgi apparatus</keyword>
<comment type="pathway">
    <text evidence="2">Protein modification; protein glycosylation.</text>
</comment>
<dbReference type="SUPFAM" id="SSF53756">
    <property type="entry name" value="UDP-Glycosyltransferase/glycogen phosphorylase"/>
    <property type="match status" value="1"/>
</dbReference>
<dbReference type="OMA" id="FKWTNLY"/>
<dbReference type="GO" id="GO:0008417">
    <property type="term" value="F:fucosyltransferase activity"/>
    <property type="evidence" value="ECO:0007669"/>
    <property type="project" value="InterPro"/>
</dbReference>
<dbReference type="EC" id="2.4.1.-" evidence="12"/>
<keyword evidence="6 12" id="KW-0812">Transmembrane</keyword>
<comment type="similarity">
    <text evidence="3 12">Belongs to the glycosyltransferase 10 family.</text>
</comment>
<accession>A0A9J6FQF2</accession>
<evidence type="ECO:0000256" key="3">
    <source>
        <dbReference type="ARBA" id="ARBA00008919"/>
    </source>
</evidence>
<evidence type="ECO:0000259" key="14">
    <source>
        <dbReference type="Pfam" id="PF17039"/>
    </source>
</evidence>
<evidence type="ECO:0000259" key="13">
    <source>
        <dbReference type="Pfam" id="PF00852"/>
    </source>
</evidence>
<evidence type="ECO:0000256" key="2">
    <source>
        <dbReference type="ARBA" id="ARBA00004922"/>
    </source>
</evidence>
<dbReference type="InterPro" id="IPR031481">
    <property type="entry name" value="Glyco_tran_10_N"/>
</dbReference>
<dbReference type="Pfam" id="PF00852">
    <property type="entry name" value="Glyco_transf_10"/>
    <property type="match status" value="1"/>
</dbReference>
<keyword evidence="16" id="KW-1185">Reference proteome</keyword>
<comment type="subcellular location">
    <subcellularLocation>
        <location evidence="1 12">Golgi apparatus</location>
        <location evidence="1 12">Golgi stack membrane</location>
        <topology evidence="1 12">Single-pass type II membrane protein</topology>
    </subcellularLocation>
</comment>
<dbReference type="AlphaFoldDB" id="A0A9J6FQF2"/>
<dbReference type="PANTHER" id="PTHR48438:SF1">
    <property type="entry name" value="ALPHA-(1,3)-FUCOSYLTRANSFERASE C-RELATED"/>
    <property type="match status" value="1"/>
</dbReference>
<sequence>MLMSSDAVVFHGPEVRFYDSPKWRAARQKWVFWSQEPPPPVGSLNGVFNWTMTYRSDSDIWNPYGIIAERKTKQSYQYQQTWKIWRRKSRMAAWAVSRCEARSRREDYVKQLRKYVRVNVYGKCGQLKCPRANSTRCYEMFEEKYFFYLSFENSICRDYVSEKFFNVLEYDIVPVVLGGANYTAIAPPDSFIDALSFRSPKHLAEYLKRVAGDFQLYAKYLRWKETHTLANFPRFDALCRVCKKLHSPSFRQTTVVADMFTGGTQCRIVGLGILPTEIKFMYSHRSKKLHSSILILFS</sequence>
<keyword evidence="7" id="KW-0735">Signal-anchor</keyword>
<evidence type="ECO:0000256" key="8">
    <source>
        <dbReference type="ARBA" id="ARBA00022989"/>
    </source>
</evidence>
<evidence type="ECO:0000313" key="15">
    <source>
        <dbReference type="EMBL" id="KAH9364481.1"/>
    </source>
</evidence>
<evidence type="ECO:0000256" key="4">
    <source>
        <dbReference type="ARBA" id="ARBA00022676"/>
    </source>
</evidence>
<dbReference type="PANTHER" id="PTHR48438">
    <property type="entry name" value="ALPHA-(1,3)-FUCOSYLTRANSFERASE C-RELATED"/>
    <property type="match status" value="1"/>
</dbReference>
<dbReference type="InterPro" id="IPR055270">
    <property type="entry name" value="Glyco_tran_10_C"/>
</dbReference>
<evidence type="ECO:0000313" key="16">
    <source>
        <dbReference type="Proteomes" id="UP000821853"/>
    </source>
</evidence>
<dbReference type="InterPro" id="IPR001503">
    <property type="entry name" value="Glyco_trans_10"/>
</dbReference>
<dbReference type="EMBL" id="JABSTR010000002">
    <property type="protein sequence ID" value="KAH9364481.1"/>
    <property type="molecule type" value="Genomic_DNA"/>
</dbReference>
<name>A0A9J6FQF2_HAELO</name>
<keyword evidence="4 12" id="KW-0328">Glycosyltransferase</keyword>
<dbReference type="Gene3D" id="3.40.50.11660">
    <property type="entry name" value="Glycosyl transferase family 10, C-terminal domain"/>
    <property type="match status" value="1"/>
</dbReference>
<evidence type="ECO:0000256" key="12">
    <source>
        <dbReference type="RuleBase" id="RU003832"/>
    </source>
</evidence>
<evidence type="ECO:0000256" key="11">
    <source>
        <dbReference type="ARBA" id="ARBA00023180"/>
    </source>
</evidence>
<feature type="domain" description="Fucosyltransferase N-terminal" evidence="14">
    <location>
        <begin position="4"/>
        <end position="65"/>
    </location>
</feature>
<proteinExistence type="inferred from homology"/>
<dbReference type="Proteomes" id="UP000821853">
    <property type="component" value="Chromosome 10"/>
</dbReference>
<keyword evidence="8" id="KW-1133">Transmembrane helix</keyword>